<keyword evidence="8" id="KW-0966">Cell projection</keyword>
<keyword evidence="5 10" id="KW-0175">Coiled coil</keyword>
<evidence type="ECO:0000256" key="4">
    <source>
        <dbReference type="ARBA" id="ARBA00022846"/>
    </source>
</evidence>
<comment type="subunit">
    <text evidence="9">Microtubule inner protein component of sperm flagellar doublet microtubules.</text>
</comment>
<comment type="similarity">
    <text evidence="2">Belongs to the RIB43A family.</text>
</comment>
<reference evidence="11 12" key="1">
    <citation type="journal article" date="2015" name="Mol. Biochem. Parasitol.">
        <title>Identification of polymorphic genes for use in assemblage B genotyping assays through comparative genomics of multiple assemblage B Giardia duodenalis isolates.</title>
        <authorList>
            <person name="Wielinga C."/>
            <person name="Thompson R.C."/>
            <person name="Monis P."/>
            <person name="Ryan U."/>
        </authorList>
    </citation>
    <scope>NUCLEOTIDE SEQUENCE [LARGE SCALE GENOMIC DNA]</scope>
    <source>
        <strain evidence="11 12">BAH15c1</strain>
    </source>
</reference>
<dbReference type="VEuPathDB" id="GiardiaDB:QR46_1151"/>
<dbReference type="PANTHER" id="PTHR14517:SF6">
    <property type="entry name" value="RE41410P"/>
    <property type="match status" value="1"/>
</dbReference>
<evidence type="ECO:0000256" key="1">
    <source>
        <dbReference type="ARBA" id="ARBA00004611"/>
    </source>
</evidence>
<sequence length="398" mass="47906">MAELFERTAHYRDDKNYDRTIEGRRIFDEERRKRIFNPSLRTMGVDIDALDLQTAERRARESAELMEQIDAEERLLAANRFLTQREREFHRMRLLRDRQIAEFNFENIRPEYSREYDIHRKDVLKVDNPIRQDTVVLEPSTMLLNPDGTAKMVTRTIPDGRLGVSSGQVFDGEDLEKAEREQLMRDEMRAALEQQIYQARAKREAEKLQDLEDQLRELKICDYLSQVERDFHATRRQERINLKHDQMRQAELDAYRKAEEKRRDDCETLQHHANFGNSKLMMEVPSAGVPMEYKGWSDEDREEHMRQLAQQCLDDKKKRRAELEEKILWETKQLNVNRDLKLRDNELKKEKRRIAYEQRAQLEYLSEEEKAREIARIQELGRNEITDDFFKHFQKTSR</sequence>
<keyword evidence="6" id="KW-0969">Cilium</keyword>
<dbReference type="InterPro" id="IPR008805">
    <property type="entry name" value="RIB43A"/>
</dbReference>
<keyword evidence="3" id="KW-0963">Cytoplasm</keyword>
<dbReference type="AlphaFoldDB" id="A0A132NXQ9"/>
<evidence type="ECO:0000256" key="5">
    <source>
        <dbReference type="ARBA" id="ARBA00023054"/>
    </source>
</evidence>
<protein>
    <submittedName>
        <fullName evidence="11">RIB43A family/ coiled-coil protein</fullName>
    </submittedName>
</protein>
<keyword evidence="7" id="KW-0206">Cytoskeleton</keyword>
<keyword evidence="4" id="KW-0282">Flagellum</keyword>
<evidence type="ECO:0000313" key="12">
    <source>
        <dbReference type="Proteomes" id="UP000070089"/>
    </source>
</evidence>
<comment type="subcellular location">
    <subcellularLocation>
        <location evidence="1">Cytoplasm</location>
        <location evidence="1">Cytoskeleton</location>
        <location evidence="1">Flagellum axoneme</location>
    </subcellularLocation>
</comment>
<comment type="caution">
    <text evidence="11">The sequence shown here is derived from an EMBL/GenBank/DDBJ whole genome shotgun (WGS) entry which is preliminary data.</text>
</comment>
<dbReference type="OrthoDB" id="429119at2759"/>
<evidence type="ECO:0000256" key="3">
    <source>
        <dbReference type="ARBA" id="ARBA00022490"/>
    </source>
</evidence>
<evidence type="ECO:0000256" key="7">
    <source>
        <dbReference type="ARBA" id="ARBA00023212"/>
    </source>
</evidence>
<proteinExistence type="inferred from homology"/>
<dbReference type="PANTHER" id="PTHR14517">
    <property type="entry name" value="RIB43A-RELATED"/>
    <property type="match status" value="1"/>
</dbReference>
<feature type="coiled-coil region" evidence="10">
    <location>
        <begin position="189"/>
        <end position="221"/>
    </location>
</feature>
<accession>A0A132NXQ9</accession>
<evidence type="ECO:0000256" key="2">
    <source>
        <dbReference type="ARBA" id="ARBA00006875"/>
    </source>
</evidence>
<evidence type="ECO:0000256" key="6">
    <source>
        <dbReference type="ARBA" id="ARBA00023069"/>
    </source>
</evidence>
<name>A0A132NXQ9_GIAIN</name>
<evidence type="ECO:0000313" key="11">
    <source>
        <dbReference type="EMBL" id="KWX14857.1"/>
    </source>
</evidence>
<evidence type="ECO:0000256" key="10">
    <source>
        <dbReference type="SAM" id="Coils"/>
    </source>
</evidence>
<organism evidence="11 12">
    <name type="scientific">Giardia duodenalis assemblage B</name>
    <dbReference type="NCBI Taxonomy" id="1394984"/>
    <lineage>
        <taxon>Eukaryota</taxon>
        <taxon>Metamonada</taxon>
        <taxon>Diplomonadida</taxon>
        <taxon>Hexamitidae</taxon>
        <taxon>Giardiinae</taxon>
        <taxon>Giardia</taxon>
    </lineage>
</organism>
<evidence type="ECO:0000256" key="8">
    <source>
        <dbReference type="ARBA" id="ARBA00023273"/>
    </source>
</evidence>
<gene>
    <name evidence="11" type="ORF">QR46_1151</name>
</gene>
<evidence type="ECO:0000256" key="9">
    <source>
        <dbReference type="ARBA" id="ARBA00046435"/>
    </source>
</evidence>
<dbReference type="Proteomes" id="UP000070089">
    <property type="component" value="Unassembled WGS sequence"/>
</dbReference>
<dbReference type="Pfam" id="PF05914">
    <property type="entry name" value="RIB43A"/>
    <property type="match status" value="1"/>
</dbReference>
<dbReference type="EMBL" id="JXTI01000021">
    <property type="protein sequence ID" value="KWX14857.1"/>
    <property type="molecule type" value="Genomic_DNA"/>
</dbReference>